<evidence type="ECO:0000313" key="2">
    <source>
        <dbReference type="EMBL" id="GFY76114.1"/>
    </source>
</evidence>
<feature type="transmembrane region" description="Helical" evidence="1">
    <location>
        <begin position="5"/>
        <end position="22"/>
    </location>
</feature>
<keyword evidence="1" id="KW-0812">Transmembrane</keyword>
<keyword evidence="1" id="KW-1133">Transmembrane helix</keyword>
<reference evidence="2" key="1">
    <citation type="submission" date="2020-08" db="EMBL/GenBank/DDBJ databases">
        <title>Multicomponent nature underlies the extraordinary mechanical properties of spider dragline silk.</title>
        <authorList>
            <person name="Kono N."/>
            <person name="Nakamura H."/>
            <person name="Mori M."/>
            <person name="Yoshida Y."/>
            <person name="Ohtoshi R."/>
            <person name="Malay A.D."/>
            <person name="Moran D.A.P."/>
            <person name="Tomita M."/>
            <person name="Numata K."/>
            <person name="Arakawa K."/>
        </authorList>
    </citation>
    <scope>NUCLEOTIDE SEQUENCE</scope>
</reference>
<protein>
    <submittedName>
        <fullName evidence="2">Uncharacterized protein</fullName>
    </submittedName>
</protein>
<sequence>MDIVFVLEVILFLLACALFMFMQSGQLSFIEIIVCASFIEFVKYYFSRKVAENKLLRNDQTLDEKMNVKKLKTPMVHSLVIYKMCQALEIKVDMVPVEERKAWIPKKKYVTNTKSGELNRNKMVPIVRSYMIHKICMSLALESDFDPLMEPTFFVRKQQNKRKSQEFVPLVKSISVLKICQGLGIKAMLAPPQEI</sequence>
<dbReference type="Proteomes" id="UP000886998">
    <property type="component" value="Unassembled WGS sequence"/>
</dbReference>
<keyword evidence="3" id="KW-1185">Reference proteome</keyword>
<keyword evidence="1" id="KW-0472">Membrane</keyword>
<evidence type="ECO:0000313" key="3">
    <source>
        <dbReference type="Proteomes" id="UP000886998"/>
    </source>
</evidence>
<gene>
    <name evidence="2" type="ORF">TNIN_345731</name>
</gene>
<dbReference type="EMBL" id="BMAV01021781">
    <property type="protein sequence ID" value="GFY76114.1"/>
    <property type="molecule type" value="Genomic_DNA"/>
</dbReference>
<accession>A0A8X7CK72</accession>
<evidence type="ECO:0000256" key="1">
    <source>
        <dbReference type="SAM" id="Phobius"/>
    </source>
</evidence>
<dbReference type="AlphaFoldDB" id="A0A8X7CK72"/>
<name>A0A8X7CK72_9ARAC</name>
<organism evidence="2 3">
    <name type="scientific">Trichonephila inaurata madagascariensis</name>
    <dbReference type="NCBI Taxonomy" id="2747483"/>
    <lineage>
        <taxon>Eukaryota</taxon>
        <taxon>Metazoa</taxon>
        <taxon>Ecdysozoa</taxon>
        <taxon>Arthropoda</taxon>
        <taxon>Chelicerata</taxon>
        <taxon>Arachnida</taxon>
        <taxon>Araneae</taxon>
        <taxon>Araneomorphae</taxon>
        <taxon>Entelegynae</taxon>
        <taxon>Araneoidea</taxon>
        <taxon>Nephilidae</taxon>
        <taxon>Trichonephila</taxon>
        <taxon>Trichonephila inaurata</taxon>
    </lineage>
</organism>
<proteinExistence type="predicted"/>
<feature type="transmembrane region" description="Helical" evidence="1">
    <location>
        <begin position="28"/>
        <end position="46"/>
    </location>
</feature>
<comment type="caution">
    <text evidence="2">The sequence shown here is derived from an EMBL/GenBank/DDBJ whole genome shotgun (WGS) entry which is preliminary data.</text>
</comment>